<comment type="caution">
    <text evidence="1">The sequence shown here is derived from an EMBL/GenBank/DDBJ whole genome shotgun (WGS) entry which is preliminary data.</text>
</comment>
<reference evidence="1 2" key="1">
    <citation type="journal article" date="2014" name="Mol. Plant">
        <title>Chromosome Scale Genome Assembly and Transcriptome Profiling of Nannochloropsis gaditana in Nitrogen Depletion.</title>
        <authorList>
            <person name="Corteggiani Carpinelli E."/>
            <person name="Telatin A."/>
            <person name="Vitulo N."/>
            <person name="Forcato C."/>
            <person name="D'Angelo M."/>
            <person name="Schiavon R."/>
            <person name="Vezzi A."/>
            <person name="Giacometti G.M."/>
            <person name="Morosinotto T."/>
            <person name="Valle G."/>
        </authorList>
    </citation>
    <scope>NUCLEOTIDE SEQUENCE [LARGE SCALE GENOMIC DNA]</scope>
    <source>
        <strain evidence="1 2">B-31</strain>
    </source>
</reference>
<evidence type="ECO:0000313" key="2">
    <source>
        <dbReference type="Proteomes" id="UP000019335"/>
    </source>
</evidence>
<keyword evidence="2" id="KW-1185">Reference proteome</keyword>
<dbReference type="Proteomes" id="UP000019335">
    <property type="component" value="Chromosome 4"/>
</dbReference>
<protein>
    <submittedName>
        <fullName evidence="1">Uncharacterized protein</fullName>
    </submittedName>
</protein>
<dbReference type="AlphaFoldDB" id="W7TRM4"/>
<gene>
    <name evidence="1" type="ORF">Naga_100133g13</name>
</gene>
<dbReference type="EMBL" id="AZIL01000270">
    <property type="protein sequence ID" value="EWM28862.1"/>
    <property type="molecule type" value="Genomic_DNA"/>
</dbReference>
<dbReference type="OrthoDB" id="10287284at2759"/>
<sequence length="691" mass="74865">MEILLQLHAQGAIRFDFDFSKEKEQGTDLFDHFSIQCLDRLKHTMNAPCICSRRGWLLCLCCWVVAATSTCPLGSVTIGGVKLGVPSTPLDWCLGYNTTVRPNTDFTMVGVTITPQGDDFLVEHGRGLWKYLDIRTDIAENTTGTIFENLFGMTYSEYSAIPAVSSNPVKGWENQPIVYLTPKDLAKVWILTTDGAEGVSADLPSAQGGYASAAGTIAVAGQESGGQNPGAFTYQLNSGGRPQFNSPITALDPVFAVNPANDDGSNGGFWQISNFVTTPSVLPCFENAGWQGTTVDDAKKAILYNPFFQAKITMFWATKKIDNVVCITGDNTPCTPNQSACTGLDWIQCKPDCLAGALCKGDGIWNAPLVDSMFNILTGADQTAQRCNGMPTSLLSQFGTYLAAVDLIQAGYVPTAPSTWSTDTNFNVACQSMPRFVETICNCGAPCPPSGYPTHCSTLPYWAMPTSNGNTCGGQNCLDYQTSVTGFPIPTVPSGIVSVSATILAPAERRLLGGGGSSSESLSRWTMQEEHKRRLPTLVFDNFVYNSGLCTDPSDTTLNTTADFPIAWTKAPLADQIKAFIAQQASLNNVTICSLTVLSVRYVSRNICQSLLKMEKALALSLCKKDRVCRKAAQTNYRLNMYGCKTAHKFCRATLKEQRKNSLLACKQSSPFNLQCRKNATGTFRQLSKTC</sequence>
<evidence type="ECO:0000313" key="1">
    <source>
        <dbReference type="EMBL" id="EWM28862.1"/>
    </source>
</evidence>
<accession>W7TRM4</accession>
<proteinExistence type="predicted"/>
<name>W7TRM4_9STRA</name>
<organism evidence="1 2">
    <name type="scientific">Nannochloropsis gaditana</name>
    <dbReference type="NCBI Taxonomy" id="72520"/>
    <lineage>
        <taxon>Eukaryota</taxon>
        <taxon>Sar</taxon>
        <taxon>Stramenopiles</taxon>
        <taxon>Ochrophyta</taxon>
        <taxon>Eustigmatophyceae</taxon>
        <taxon>Eustigmatales</taxon>
        <taxon>Monodopsidaceae</taxon>
        <taxon>Nannochloropsis</taxon>
    </lineage>
</organism>